<accession>A0A830E4W7</accession>
<feature type="compositionally biased region" description="Basic and acidic residues" evidence="1">
    <location>
        <begin position="13"/>
        <end position="27"/>
    </location>
</feature>
<evidence type="ECO:0000313" key="3">
    <source>
        <dbReference type="Proteomes" id="UP000646833"/>
    </source>
</evidence>
<proteinExistence type="predicted"/>
<evidence type="ECO:0000256" key="1">
    <source>
        <dbReference type="SAM" id="MobiDB-lite"/>
    </source>
</evidence>
<dbReference type="Proteomes" id="UP000646833">
    <property type="component" value="Unassembled WGS sequence"/>
</dbReference>
<name>A0A830E4W7_9EURY</name>
<organism evidence="2 3">
    <name type="scientific">Haloferax sulfurifontis</name>
    <dbReference type="NCBI Taxonomy" id="255616"/>
    <lineage>
        <taxon>Archaea</taxon>
        <taxon>Methanobacteriati</taxon>
        <taxon>Methanobacteriota</taxon>
        <taxon>Stenosarchaea group</taxon>
        <taxon>Halobacteria</taxon>
        <taxon>Halobacteriales</taxon>
        <taxon>Haloferacaceae</taxon>
        <taxon>Haloferax</taxon>
    </lineage>
</organism>
<dbReference type="EMBL" id="BMCI01000002">
    <property type="protein sequence ID" value="GGC50826.1"/>
    <property type="molecule type" value="Genomic_DNA"/>
</dbReference>
<gene>
    <name evidence="2" type="ORF">GCM10007209_10540</name>
</gene>
<sequence>MRVARDERYVVDRREEAADERAQTARAEDEDTHGYPFSADDKNGEFRGVRDELSEKTNESYFPDWLQFRAIFASRTPAC</sequence>
<evidence type="ECO:0000313" key="2">
    <source>
        <dbReference type="EMBL" id="GGC50826.1"/>
    </source>
</evidence>
<comment type="caution">
    <text evidence="2">The sequence shown here is derived from an EMBL/GenBank/DDBJ whole genome shotgun (WGS) entry which is preliminary data.</text>
</comment>
<feature type="region of interest" description="Disordered" evidence="1">
    <location>
        <begin position="13"/>
        <end position="46"/>
    </location>
</feature>
<dbReference type="AlphaFoldDB" id="A0A830E4W7"/>
<protein>
    <submittedName>
        <fullName evidence="2">Uncharacterized protein</fullName>
    </submittedName>
</protein>
<reference evidence="2" key="1">
    <citation type="journal article" date="2014" name="Int. J. Syst. Evol. Microbiol.">
        <title>Complete genome sequence of Corynebacterium casei LMG S-19264T (=DSM 44701T), isolated from a smear-ripened cheese.</title>
        <authorList>
            <consortium name="US DOE Joint Genome Institute (JGI-PGF)"/>
            <person name="Walter F."/>
            <person name="Albersmeier A."/>
            <person name="Kalinowski J."/>
            <person name="Ruckert C."/>
        </authorList>
    </citation>
    <scope>NUCLEOTIDE SEQUENCE</scope>
    <source>
        <strain evidence="2">CCM 7217</strain>
    </source>
</reference>
<reference evidence="2" key="2">
    <citation type="submission" date="2020-09" db="EMBL/GenBank/DDBJ databases">
        <authorList>
            <person name="Sun Q."/>
            <person name="Sedlacek I."/>
        </authorList>
    </citation>
    <scope>NUCLEOTIDE SEQUENCE</scope>
    <source>
        <strain evidence="2">CCM 7217</strain>
    </source>
</reference>